<dbReference type="InterPro" id="IPR016123">
    <property type="entry name" value="Mog1/PsbP_a/b/a-sand"/>
</dbReference>
<evidence type="ECO:0000256" key="4">
    <source>
        <dbReference type="ARBA" id="ARBA00022917"/>
    </source>
</evidence>
<dbReference type="GO" id="GO:0019898">
    <property type="term" value="C:extrinsic component of membrane"/>
    <property type="evidence" value="ECO:0007669"/>
    <property type="project" value="InterPro"/>
</dbReference>
<keyword evidence="1" id="KW-0436">Ligase</keyword>
<feature type="domain" description="OB" evidence="9">
    <location>
        <begin position="103"/>
        <end position="176"/>
    </location>
</feature>
<dbReference type="OrthoDB" id="439710at2759"/>
<dbReference type="Gene3D" id="2.40.50.140">
    <property type="entry name" value="Nucleic acid-binding proteins"/>
    <property type="match status" value="1"/>
</dbReference>
<keyword evidence="4" id="KW-0648">Protein biosynthesis</keyword>
<dbReference type="InterPro" id="IPR002683">
    <property type="entry name" value="PsbP_C"/>
</dbReference>
<evidence type="ECO:0000256" key="7">
    <source>
        <dbReference type="SAM" id="MobiDB-lite"/>
    </source>
</evidence>
<evidence type="ECO:0000256" key="6">
    <source>
        <dbReference type="SAM" id="Coils"/>
    </source>
</evidence>
<dbReference type="InterPro" id="IPR047089">
    <property type="entry name" value="Asp-tRNA-ligase_1_N"/>
</dbReference>
<evidence type="ECO:0000313" key="11">
    <source>
        <dbReference type="EMBL" id="URE22358.1"/>
    </source>
</evidence>
<name>A0A9E7KIS8_9LILI</name>
<evidence type="ECO:0000259" key="8">
    <source>
        <dbReference type="Pfam" id="PF00152"/>
    </source>
</evidence>
<evidence type="ECO:0000256" key="5">
    <source>
        <dbReference type="ARBA" id="ARBA00023146"/>
    </source>
</evidence>
<dbReference type="PANTHER" id="PTHR22594">
    <property type="entry name" value="ASPARTYL/LYSYL-TRNA SYNTHETASE"/>
    <property type="match status" value="1"/>
</dbReference>
<dbReference type="GO" id="GO:0004815">
    <property type="term" value="F:aspartate-tRNA ligase activity"/>
    <property type="evidence" value="ECO:0007669"/>
    <property type="project" value="TreeGrafter"/>
</dbReference>
<dbReference type="Gene3D" id="3.30.930.10">
    <property type="entry name" value="Bira Bifunctional Protein, Domain 2"/>
    <property type="match status" value="2"/>
</dbReference>
<evidence type="ECO:0000256" key="1">
    <source>
        <dbReference type="ARBA" id="ARBA00022598"/>
    </source>
</evidence>
<feature type="compositionally biased region" description="Polar residues" evidence="7">
    <location>
        <begin position="392"/>
        <end position="406"/>
    </location>
</feature>
<dbReference type="CDD" id="cd04317">
    <property type="entry name" value="EcAspRS_like_N"/>
    <property type="match status" value="1"/>
</dbReference>
<dbReference type="InterPro" id="IPR012862">
    <property type="entry name" value="DUF1635"/>
</dbReference>
<dbReference type="Pfam" id="PF07795">
    <property type="entry name" value="DUF1635"/>
    <property type="match status" value="1"/>
</dbReference>
<feature type="compositionally biased region" description="Low complexity" evidence="7">
    <location>
        <begin position="60"/>
        <end position="70"/>
    </location>
</feature>
<dbReference type="GO" id="GO:0003676">
    <property type="term" value="F:nucleic acid binding"/>
    <property type="evidence" value="ECO:0007669"/>
    <property type="project" value="InterPro"/>
</dbReference>
<dbReference type="InterPro" id="IPR004365">
    <property type="entry name" value="NA-bd_OB_tRNA"/>
</dbReference>
<dbReference type="SUPFAM" id="SSF50249">
    <property type="entry name" value="Nucleic acid-binding proteins"/>
    <property type="match status" value="1"/>
</dbReference>
<dbReference type="GO" id="GO:0005524">
    <property type="term" value="F:ATP binding"/>
    <property type="evidence" value="ECO:0007669"/>
    <property type="project" value="UniProtKB-KW"/>
</dbReference>
<dbReference type="GO" id="GO:0005739">
    <property type="term" value="C:mitochondrion"/>
    <property type="evidence" value="ECO:0007669"/>
    <property type="project" value="TreeGrafter"/>
</dbReference>
<dbReference type="AlphaFoldDB" id="A0A9E7KIS8"/>
<evidence type="ECO:0000259" key="9">
    <source>
        <dbReference type="Pfam" id="PF01336"/>
    </source>
</evidence>
<dbReference type="GO" id="GO:0006422">
    <property type="term" value="P:aspartyl-tRNA aminoacylation"/>
    <property type="evidence" value="ECO:0007669"/>
    <property type="project" value="TreeGrafter"/>
</dbReference>
<feature type="domain" description="Aminoacyl-tRNA synthetase class II (D/K/N)" evidence="8">
    <location>
        <begin position="200"/>
        <end position="266"/>
    </location>
</feature>
<accession>A0A9E7KIS8</accession>
<evidence type="ECO:0000259" key="10">
    <source>
        <dbReference type="Pfam" id="PF01789"/>
    </source>
</evidence>
<dbReference type="InterPro" id="IPR045864">
    <property type="entry name" value="aa-tRNA-synth_II/BPL/LPL"/>
</dbReference>
<evidence type="ECO:0000256" key="2">
    <source>
        <dbReference type="ARBA" id="ARBA00022741"/>
    </source>
</evidence>
<dbReference type="SUPFAM" id="SSF55724">
    <property type="entry name" value="Mog1p/PsbP-like"/>
    <property type="match status" value="1"/>
</dbReference>
<dbReference type="GO" id="GO:0009654">
    <property type="term" value="C:photosystem II oxygen evolving complex"/>
    <property type="evidence" value="ECO:0007669"/>
    <property type="project" value="InterPro"/>
</dbReference>
<dbReference type="Pfam" id="PF01789">
    <property type="entry name" value="PsbP"/>
    <property type="match status" value="1"/>
</dbReference>
<keyword evidence="3" id="KW-0067">ATP-binding</keyword>
<dbReference type="GO" id="GO:0005509">
    <property type="term" value="F:calcium ion binding"/>
    <property type="evidence" value="ECO:0007669"/>
    <property type="project" value="InterPro"/>
</dbReference>
<keyword evidence="6" id="KW-0175">Coiled coil</keyword>
<feature type="coiled-coil region" evidence="6">
    <location>
        <begin position="318"/>
        <end position="349"/>
    </location>
</feature>
<feature type="region of interest" description="Disordered" evidence="7">
    <location>
        <begin position="46"/>
        <end position="80"/>
    </location>
</feature>
<dbReference type="InterPro" id="IPR004364">
    <property type="entry name" value="Aa-tRNA-synt_II"/>
</dbReference>
<protein>
    <submittedName>
        <fullName evidence="11">GAD domain</fullName>
    </submittedName>
</protein>
<dbReference type="Pfam" id="PF00152">
    <property type="entry name" value="tRNA-synt_2"/>
    <property type="match status" value="1"/>
</dbReference>
<keyword evidence="2" id="KW-0547">Nucleotide-binding</keyword>
<evidence type="ECO:0000256" key="3">
    <source>
        <dbReference type="ARBA" id="ARBA00022840"/>
    </source>
</evidence>
<gene>
    <name evidence="11" type="ORF">MUK42_16850</name>
</gene>
<keyword evidence="5" id="KW-0030">Aminoacyl-tRNA synthetase</keyword>
<reference evidence="11" key="1">
    <citation type="submission" date="2022-05" db="EMBL/GenBank/DDBJ databases">
        <title>The Musa troglodytarum L. genome provides insights into the mechanism of non-climacteric behaviour and enrichment of carotenoids.</title>
        <authorList>
            <person name="Wang J."/>
        </authorList>
    </citation>
    <scope>NUCLEOTIDE SEQUENCE</scope>
    <source>
        <tissue evidence="11">Leaf</tissue>
    </source>
</reference>
<dbReference type="GO" id="GO:0015979">
    <property type="term" value="P:photosynthesis"/>
    <property type="evidence" value="ECO:0007669"/>
    <property type="project" value="InterPro"/>
</dbReference>
<evidence type="ECO:0000313" key="12">
    <source>
        <dbReference type="Proteomes" id="UP001055439"/>
    </source>
</evidence>
<dbReference type="NCBIfam" id="NF040946">
    <property type="entry name" value="PSII_PsbP"/>
    <property type="match status" value="1"/>
</dbReference>
<dbReference type="PANTHER" id="PTHR22594:SF5">
    <property type="entry name" value="ASPARTATE--TRNA LIGASE, MITOCHONDRIAL"/>
    <property type="match status" value="1"/>
</dbReference>
<keyword evidence="12" id="KW-1185">Reference proteome</keyword>
<dbReference type="EMBL" id="CP097510">
    <property type="protein sequence ID" value="URE22358.1"/>
    <property type="molecule type" value="Genomic_DNA"/>
</dbReference>
<feature type="domain" description="PsbP C-terminal" evidence="10">
    <location>
        <begin position="501"/>
        <end position="649"/>
    </location>
</feature>
<dbReference type="Proteomes" id="UP001055439">
    <property type="component" value="Chromosome 8"/>
</dbReference>
<feature type="region of interest" description="Disordered" evidence="7">
    <location>
        <begin position="384"/>
        <end position="414"/>
    </location>
</feature>
<sequence length="652" mass="73358">MAAAILRVSPFFLSPRLARFARFRFKPRTSSRTISVSPLLCSSSSTSSTSSAPLQPPPAAASATAETLGPDSLSESRAASPLQWVPRTALCGELGLEDVGKRVRLCGWVALHRAHGGVTFLNLRDSSGIVQVTTLPEDYPDAYSIANKLRLEYVVAVEGLVRSRPQESVVAENVIVLNSVNRALPFPVTTADNVKDITTEEIRLRFRFLDLRRAQMQFNLRLRHKVVKLIRRYLEDEHEFVEIETPILSRSTPEGARDYLVPSRIQALHHPFTAPNPEDMNDLPLARALAYDMVYNGVERILCQQRIEELKHKLICAAAEQEELRISTRNELQKANETIRRLMDLLEVRTHERDEARRKLQLLLNQMIQPTTVELPILPLHLPPDIPHMGQSRGSSPADTADSPQVSGMDMGDSCDDMRISQHLEFSAYKAMSSATLAVASSVVNHRSAAAASFVVRASSTDASLTEKDCLRRRQVLVGLSALTAALSRAKSASAEEVPENFRAFVDFTDGYAYYYPSDWRDFDYMGHDSAFKDRFAALQHVRVSFIPTEKKDIRDLGSMEEVIFNLVKNIYAAPNQIPSIYEMQERTVDGKYYWTFEYELESPSFSRTAFATIAIGNGRYYTLVVGANERRWTRLRNKLKVVADSFRILDI</sequence>
<dbReference type="Gene3D" id="3.40.1000.10">
    <property type="entry name" value="Mog1/PsbP, alpha/beta/alpha sandwich"/>
    <property type="match status" value="1"/>
</dbReference>
<dbReference type="Pfam" id="PF01336">
    <property type="entry name" value="tRNA_anti-codon"/>
    <property type="match status" value="1"/>
</dbReference>
<dbReference type="SUPFAM" id="SSF55681">
    <property type="entry name" value="Class II aaRS and biotin synthetases"/>
    <property type="match status" value="1"/>
</dbReference>
<dbReference type="InterPro" id="IPR012340">
    <property type="entry name" value="NA-bd_OB-fold"/>
</dbReference>
<organism evidence="11 12">
    <name type="scientific">Musa troglodytarum</name>
    <name type="common">fe'i banana</name>
    <dbReference type="NCBI Taxonomy" id="320322"/>
    <lineage>
        <taxon>Eukaryota</taxon>
        <taxon>Viridiplantae</taxon>
        <taxon>Streptophyta</taxon>
        <taxon>Embryophyta</taxon>
        <taxon>Tracheophyta</taxon>
        <taxon>Spermatophyta</taxon>
        <taxon>Magnoliopsida</taxon>
        <taxon>Liliopsida</taxon>
        <taxon>Zingiberales</taxon>
        <taxon>Musaceae</taxon>
        <taxon>Musa</taxon>
    </lineage>
</organism>
<proteinExistence type="predicted"/>